<evidence type="ECO:0000259" key="1">
    <source>
        <dbReference type="Pfam" id="PF00462"/>
    </source>
</evidence>
<dbReference type="CDD" id="cd02976">
    <property type="entry name" value="NrdH"/>
    <property type="match status" value="1"/>
</dbReference>
<evidence type="ECO:0000313" key="3">
    <source>
        <dbReference type="Proteomes" id="UP000198635"/>
    </source>
</evidence>
<dbReference type="InterPro" id="IPR002109">
    <property type="entry name" value="Glutaredoxin"/>
</dbReference>
<dbReference type="EMBL" id="FORX01000007">
    <property type="protein sequence ID" value="SFJ80613.1"/>
    <property type="molecule type" value="Genomic_DNA"/>
</dbReference>
<dbReference type="InterPro" id="IPR036249">
    <property type="entry name" value="Thioredoxin-like_sf"/>
</dbReference>
<dbReference type="Pfam" id="PF00462">
    <property type="entry name" value="Glutaredoxin"/>
    <property type="match status" value="1"/>
</dbReference>
<reference evidence="3" key="1">
    <citation type="submission" date="2016-10" db="EMBL/GenBank/DDBJ databases">
        <authorList>
            <person name="Varghese N."/>
            <person name="Submissions S."/>
        </authorList>
    </citation>
    <scope>NUCLEOTIDE SEQUENCE [LARGE SCALE GENOMIC DNA]</scope>
    <source>
        <strain evidence="3">DSM 5918</strain>
    </source>
</reference>
<accession>A0A1I3UD10</accession>
<dbReference type="RefSeq" id="WP_092374376.1">
    <property type="nucleotide sequence ID" value="NZ_FORX01000007.1"/>
</dbReference>
<organism evidence="2 3">
    <name type="scientific">Desulfomicrobium apsheronum</name>
    <dbReference type="NCBI Taxonomy" id="52560"/>
    <lineage>
        <taxon>Bacteria</taxon>
        <taxon>Pseudomonadati</taxon>
        <taxon>Thermodesulfobacteriota</taxon>
        <taxon>Desulfovibrionia</taxon>
        <taxon>Desulfovibrionales</taxon>
        <taxon>Desulfomicrobiaceae</taxon>
        <taxon>Desulfomicrobium</taxon>
    </lineage>
</organism>
<dbReference type="PROSITE" id="PS51354">
    <property type="entry name" value="GLUTAREDOXIN_2"/>
    <property type="match status" value="1"/>
</dbReference>
<gene>
    <name evidence="2" type="ORF">SAMN04488082_107110</name>
</gene>
<feature type="domain" description="Glutaredoxin" evidence="1">
    <location>
        <begin position="6"/>
        <end position="70"/>
    </location>
</feature>
<dbReference type="STRING" id="52560.SAMN04488082_107110"/>
<dbReference type="Proteomes" id="UP000198635">
    <property type="component" value="Unassembled WGS sequence"/>
</dbReference>
<dbReference type="Gene3D" id="3.40.30.10">
    <property type="entry name" value="Glutaredoxin"/>
    <property type="match status" value="1"/>
</dbReference>
<evidence type="ECO:0000313" key="2">
    <source>
        <dbReference type="EMBL" id="SFJ80613.1"/>
    </source>
</evidence>
<sequence length="84" mass="9635">MPEKAITLYALSTCIHCKKTKEYLDDCGAKYDCIFVDKLEGDERKQIIEAIKKINPKLSFPTLLVDEEAIVGFKQDQIKEALER</sequence>
<proteinExistence type="predicted"/>
<protein>
    <submittedName>
        <fullName evidence="2">Glutaredoxin-like protein NrdH</fullName>
    </submittedName>
</protein>
<dbReference type="SUPFAM" id="SSF52833">
    <property type="entry name" value="Thioredoxin-like"/>
    <property type="match status" value="1"/>
</dbReference>
<name>A0A1I3UD10_9BACT</name>
<dbReference type="OrthoDB" id="9795531at2"/>
<keyword evidence="3" id="KW-1185">Reference proteome</keyword>
<dbReference type="AlphaFoldDB" id="A0A1I3UD10"/>